<keyword evidence="4" id="KW-0032">Aminotransferase</keyword>
<dbReference type="Gene3D" id="3.90.1150.10">
    <property type="entry name" value="Aspartate Aminotransferase, domain 1"/>
    <property type="match status" value="1"/>
</dbReference>
<dbReference type="InterPro" id="IPR015421">
    <property type="entry name" value="PyrdxlP-dep_Trfase_major"/>
</dbReference>
<feature type="modified residue" description="N6-(pyridoxal phosphate)lysine" evidence="2">
    <location>
        <position position="187"/>
    </location>
</feature>
<dbReference type="PANTHER" id="PTHR30244:SF34">
    <property type="entry name" value="DTDP-4-AMINO-4,6-DIDEOXYGALACTOSE TRANSAMINASE"/>
    <property type="match status" value="1"/>
</dbReference>
<dbReference type="InterPro" id="IPR000653">
    <property type="entry name" value="DegT/StrS_aminotransferase"/>
</dbReference>
<accession>A0A8J7HQX9</accession>
<dbReference type="SUPFAM" id="SSF53383">
    <property type="entry name" value="PLP-dependent transferases"/>
    <property type="match status" value="1"/>
</dbReference>
<dbReference type="PIRSF" id="PIRSF000390">
    <property type="entry name" value="PLP_StrS"/>
    <property type="match status" value="1"/>
</dbReference>
<comment type="similarity">
    <text evidence="3">Belongs to the DegT/DnrJ/EryC1 family.</text>
</comment>
<dbReference type="GO" id="GO:0030170">
    <property type="term" value="F:pyridoxal phosphate binding"/>
    <property type="evidence" value="ECO:0007669"/>
    <property type="project" value="TreeGrafter"/>
</dbReference>
<dbReference type="InterPro" id="IPR015422">
    <property type="entry name" value="PyrdxlP-dep_Trfase_small"/>
</dbReference>
<gene>
    <name evidence="4" type="ORF">I8748_06830</name>
</gene>
<keyword evidence="4" id="KW-0808">Transferase</keyword>
<protein>
    <submittedName>
        <fullName evidence="4">DegT/DnrJ/EryC1/StrS family aminotransferase</fullName>
    </submittedName>
</protein>
<comment type="caution">
    <text evidence="4">The sequence shown here is derived from an EMBL/GenBank/DDBJ whole genome shotgun (WGS) entry which is preliminary data.</text>
</comment>
<dbReference type="Gene3D" id="3.40.640.10">
    <property type="entry name" value="Type I PLP-dependent aspartate aminotransferase-like (Major domain)"/>
    <property type="match status" value="1"/>
</dbReference>
<name>A0A8J7HQX9_9NOST</name>
<dbReference type="PANTHER" id="PTHR30244">
    <property type="entry name" value="TRANSAMINASE"/>
    <property type="match status" value="1"/>
</dbReference>
<reference evidence="4 5" key="1">
    <citation type="journal article" date="2021" name="Int. J. Syst. Evol. Microbiol.">
        <title>Amazonocrinis nigriterrae gen. nov., sp. nov., Atlanticothrix silvestris gen. nov., sp. nov. and Dendronalium phyllosphericum gen. nov., sp. nov., nostocacean cyanobacteria from Brazilian environments.</title>
        <authorList>
            <person name="Alvarenga D.O."/>
            <person name="Andreote A.P.D."/>
            <person name="Branco L.H.Z."/>
            <person name="Delbaje E."/>
            <person name="Cruz R.B."/>
            <person name="Varani A.M."/>
            <person name="Fiore M.F."/>
        </authorList>
    </citation>
    <scope>NUCLEOTIDE SEQUENCE [LARGE SCALE GENOMIC DNA]</scope>
    <source>
        <strain evidence="4 5">CENA67</strain>
    </source>
</reference>
<feature type="active site" description="Proton acceptor" evidence="1">
    <location>
        <position position="187"/>
    </location>
</feature>
<evidence type="ECO:0000313" key="5">
    <source>
        <dbReference type="Proteomes" id="UP000632766"/>
    </source>
</evidence>
<dbReference type="EMBL" id="JAECZC010000008">
    <property type="protein sequence ID" value="MBH8561890.1"/>
    <property type="molecule type" value="Genomic_DNA"/>
</dbReference>
<proteinExistence type="inferred from homology"/>
<dbReference type="AlphaFoldDB" id="A0A8J7HQX9"/>
<dbReference type="GO" id="GO:0000271">
    <property type="term" value="P:polysaccharide biosynthetic process"/>
    <property type="evidence" value="ECO:0007669"/>
    <property type="project" value="TreeGrafter"/>
</dbReference>
<evidence type="ECO:0000256" key="2">
    <source>
        <dbReference type="PIRSR" id="PIRSR000390-2"/>
    </source>
</evidence>
<dbReference type="Proteomes" id="UP000632766">
    <property type="component" value="Unassembled WGS sequence"/>
</dbReference>
<dbReference type="CDD" id="cd00616">
    <property type="entry name" value="AHBA_syn"/>
    <property type="match status" value="1"/>
</dbReference>
<dbReference type="GO" id="GO:0008483">
    <property type="term" value="F:transaminase activity"/>
    <property type="evidence" value="ECO:0007669"/>
    <property type="project" value="UniProtKB-KW"/>
</dbReference>
<sequence>MQKYIVPYICKGSLFGEEEIEAVANLLRSDEPLAFGSERTQFETEFANFIGTKYALTVTNCTVGLEFATHLIGLKPGDEVIATPFTYQATLLPLLDKEVKVRFCDIDPNSLSINPNNIQSLITAKTRAIYLTHYGGYMADMNPIMELANQHNIIVIEDCAHANGSKYQGKMAGSIGHIGCFSFQSLKNMSTLGQGGMLTFNNDRWFEIIKKIRAAEPDADFVSCESIEFGNYGKPAYGIYGHEKNSYTHECTAIRHTGTNSTLSEPACAVGRIQLTKLNSFNQRRKNIAAYLNQELSSIPEIRVQKWASGYEHVQHLYTFFLKSDSRLNRDEFAANLEAAGIQIILRYFPLHLLPEWRLKGHKFGECPTTEKIWFEQLINLPCYPAMTDEQVIYMADKIVEIIKKKH</sequence>
<dbReference type="Pfam" id="PF01041">
    <property type="entry name" value="DegT_DnrJ_EryC1"/>
    <property type="match status" value="1"/>
</dbReference>
<keyword evidence="2 3" id="KW-0663">Pyridoxal phosphate</keyword>
<evidence type="ECO:0000313" key="4">
    <source>
        <dbReference type="EMBL" id="MBH8561890.1"/>
    </source>
</evidence>
<organism evidence="4 5">
    <name type="scientific">Amazonocrinis nigriterrae CENA67</name>
    <dbReference type="NCBI Taxonomy" id="2794033"/>
    <lineage>
        <taxon>Bacteria</taxon>
        <taxon>Bacillati</taxon>
        <taxon>Cyanobacteriota</taxon>
        <taxon>Cyanophyceae</taxon>
        <taxon>Nostocales</taxon>
        <taxon>Nostocaceae</taxon>
        <taxon>Amazonocrinis</taxon>
        <taxon>Amazonocrinis nigriterrae</taxon>
    </lineage>
</organism>
<keyword evidence="5" id="KW-1185">Reference proteome</keyword>
<evidence type="ECO:0000256" key="3">
    <source>
        <dbReference type="RuleBase" id="RU004508"/>
    </source>
</evidence>
<evidence type="ECO:0000256" key="1">
    <source>
        <dbReference type="PIRSR" id="PIRSR000390-1"/>
    </source>
</evidence>
<dbReference type="RefSeq" id="WP_198123887.1">
    <property type="nucleotide sequence ID" value="NZ_JAECZC010000008.1"/>
</dbReference>
<dbReference type="InterPro" id="IPR015424">
    <property type="entry name" value="PyrdxlP-dep_Trfase"/>
</dbReference>